<evidence type="ECO:0000313" key="1">
    <source>
        <dbReference type="EMBL" id="KAK2121125.1"/>
    </source>
</evidence>
<dbReference type="EMBL" id="JASSZA010000001">
    <property type="protein sequence ID" value="KAK2121125.1"/>
    <property type="molecule type" value="Genomic_DNA"/>
</dbReference>
<accession>A0ABQ9WI39</accession>
<keyword evidence="2" id="KW-1185">Reference proteome</keyword>
<organism evidence="1 2">
    <name type="scientific">Saguinus oedipus</name>
    <name type="common">Cotton-top tamarin</name>
    <name type="synonym">Oedipomidas oedipus</name>
    <dbReference type="NCBI Taxonomy" id="9490"/>
    <lineage>
        <taxon>Eukaryota</taxon>
        <taxon>Metazoa</taxon>
        <taxon>Chordata</taxon>
        <taxon>Craniata</taxon>
        <taxon>Vertebrata</taxon>
        <taxon>Euteleostomi</taxon>
        <taxon>Mammalia</taxon>
        <taxon>Eutheria</taxon>
        <taxon>Euarchontoglires</taxon>
        <taxon>Primates</taxon>
        <taxon>Haplorrhini</taxon>
        <taxon>Platyrrhini</taxon>
        <taxon>Cebidae</taxon>
        <taxon>Callitrichinae</taxon>
        <taxon>Saguinus</taxon>
    </lineage>
</organism>
<reference evidence="1 2" key="1">
    <citation type="submission" date="2023-05" db="EMBL/GenBank/DDBJ databases">
        <title>B98-5 Cell Line De Novo Hybrid Assembly: An Optical Mapping Approach.</title>
        <authorList>
            <person name="Kananen K."/>
            <person name="Auerbach J.A."/>
            <person name="Kautto E."/>
            <person name="Blachly J.S."/>
        </authorList>
    </citation>
    <scope>NUCLEOTIDE SEQUENCE [LARGE SCALE GENOMIC DNA]</scope>
    <source>
        <strain evidence="1">B95-8</strain>
        <tissue evidence="1">Cell line</tissue>
    </source>
</reference>
<name>A0ABQ9WI39_SAGOE</name>
<comment type="caution">
    <text evidence="1">The sequence shown here is derived from an EMBL/GenBank/DDBJ whole genome shotgun (WGS) entry which is preliminary data.</text>
</comment>
<sequence length="86" mass="9078">MDPWFPRGPSFYHQDSLGFGSLSCSGIAASLSLWALNTISSGQETGPQLASSFSCCGATQLSNLCESGHVQNRAQLKDPSLNGDLQ</sequence>
<gene>
    <name evidence="1" type="ORF">P7K49_002511</name>
</gene>
<dbReference type="Proteomes" id="UP001266305">
    <property type="component" value="Unassembled WGS sequence"/>
</dbReference>
<proteinExistence type="predicted"/>
<protein>
    <submittedName>
        <fullName evidence="1">Uncharacterized protein</fullName>
    </submittedName>
</protein>
<evidence type="ECO:0000313" key="2">
    <source>
        <dbReference type="Proteomes" id="UP001266305"/>
    </source>
</evidence>